<sequence length="513" mass="57524">MRAIGDLRMRFSKRIQVQWKLRFHQRIRTKSFFTLLVKFVPILAWLPRYDWKRSFFGDLSGGLTMAVFAVPQAIALAAVTGVDAVYGLYTAIFPCFIYTFFGSSKHNSLGGFAALALITRSAIERMLNQKNQMNMDRMLNLTALTESENNLSARVDMVNGSTNTANDLLNSEIQVDMTQFCAINIATTIVFLSGTVHILMGIFRLHVITCYFSEQLVSGFVVGGCFHVFFAQIGPLLGIQVQRRSGPAHLFHIATDLFNCMDKMHVPTVVISALSIIFLLIGKKIIEPWLLQVFLFPIPYELILVVVAITATRFAELSERFNISVVGDIPTKFPPASLPKFDFVPELLVDSINIAVISVAIHITVARIVERKYDYHISHEQELYALGFVSILSSLFPIFPVTSGFARSVIGGAVGGSTQLTSLISALTLLSVILYIGPALAYLPKCVLASMIMVTMRLYFEKFRELKLLWPTFKFDFFIWVVSMLLTICYDLAEGLTLSVLFAVLTTLFRNHW</sequence>
<proteinExistence type="predicted"/>
<feature type="domain" description="SLC26A/SulP transporter" evidence="6">
    <location>
        <begin position="55"/>
        <end position="482"/>
    </location>
</feature>
<dbReference type="WBParaSite" id="DME_0000548401-mRNA-1">
    <property type="protein sequence ID" value="DME_0000548401-mRNA-1"/>
    <property type="gene ID" value="DME_0000548401"/>
</dbReference>
<evidence type="ECO:0000256" key="4">
    <source>
        <dbReference type="ARBA" id="ARBA00023136"/>
    </source>
</evidence>
<keyword evidence="3 5" id="KW-1133">Transmembrane helix</keyword>
<keyword evidence="9" id="KW-1185">Reference proteome</keyword>
<reference evidence="7 9" key="2">
    <citation type="submission" date="2018-11" db="EMBL/GenBank/DDBJ databases">
        <authorList>
            <consortium name="Pathogen Informatics"/>
        </authorList>
    </citation>
    <scope>NUCLEOTIDE SEQUENCE [LARGE SCALE GENOMIC DNA]</scope>
</reference>
<evidence type="ECO:0000256" key="5">
    <source>
        <dbReference type="SAM" id="Phobius"/>
    </source>
</evidence>
<evidence type="ECO:0000256" key="3">
    <source>
        <dbReference type="ARBA" id="ARBA00022989"/>
    </source>
</evidence>
<accession>A0A0N4UDR3</accession>
<reference evidence="10" key="1">
    <citation type="submission" date="2017-02" db="UniProtKB">
        <authorList>
            <consortium name="WormBaseParasite"/>
        </authorList>
    </citation>
    <scope>IDENTIFICATION</scope>
</reference>
<evidence type="ECO:0000313" key="8">
    <source>
        <dbReference type="Proteomes" id="UP000038040"/>
    </source>
</evidence>
<dbReference type="EMBL" id="UYYG01000005">
    <property type="protein sequence ID" value="VDN50617.1"/>
    <property type="molecule type" value="Genomic_DNA"/>
</dbReference>
<feature type="transmembrane region" description="Helical" evidence="5">
    <location>
        <begin position="31"/>
        <end position="47"/>
    </location>
</feature>
<dbReference type="Proteomes" id="UP000274756">
    <property type="component" value="Unassembled WGS sequence"/>
</dbReference>
<feature type="transmembrane region" description="Helical" evidence="5">
    <location>
        <begin position="480"/>
        <end position="509"/>
    </location>
</feature>
<keyword evidence="4 5" id="KW-0472">Membrane</keyword>
<dbReference type="InterPro" id="IPR018045">
    <property type="entry name" value="S04_transporter_CS"/>
</dbReference>
<evidence type="ECO:0000256" key="1">
    <source>
        <dbReference type="ARBA" id="ARBA00004141"/>
    </source>
</evidence>
<dbReference type="OrthoDB" id="288203at2759"/>
<dbReference type="AlphaFoldDB" id="A0A0N4UDR3"/>
<feature type="transmembrane region" description="Helical" evidence="5">
    <location>
        <begin position="86"/>
        <end position="103"/>
    </location>
</feature>
<dbReference type="Pfam" id="PF00916">
    <property type="entry name" value="Sulfate_transp"/>
    <property type="match status" value="1"/>
</dbReference>
<evidence type="ECO:0000313" key="7">
    <source>
        <dbReference type="EMBL" id="VDN50617.1"/>
    </source>
</evidence>
<feature type="transmembrane region" description="Helical" evidence="5">
    <location>
        <begin position="59"/>
        <end position="79"/>
    </location>
</feature>
<feature type="transmembrane region" description="Helical" evidence="5">
    <location>
        <begin position="419"/>
        <end position="437"/>
    </location>
</feature>
<dbReference type="InterPro" id="IPR011547">
    <property type="entry name" value="SLC26A/SulP_dom"/>
</dbReference>
<evidence type="ECO:0000313" key="10">
    <source>
        <dbReference type="WBParaSite" id="DME_0000548401-mRNA-1"/>
    </source>
</evidence>
<comment type="subcellular location">
    <subcellularLocation>
        <location evidence="1">Membrane</location>
        <topology evidence="1">Multi-pass membrane protein</topology>
    </subcellularLocation>
</comment>
<feature type="transmembrane region" description="Helical" evidence="5">
    <location>
        <begin position="347"/>
        <end position="369"/>
    </location>
</feature>
<dbReference type="GO" id="GO:0016020">
    <property type="term" value="C:membrane"/>
    <property type="evidence" value="ECO:0007669"/>
    <property type="project" value="UniProtKB-SubCell"/>
</dbReference>
<evidence type="ECO:0000313" key="9">
    <source>
        <dbReference type="Proteomes" id="UP000274756"/>
    </source>
</evidence>
<feature type="transmembrane region" description="Helical" evidence="5">
    <location>
        <begin position="180"/>
        <end position="203"/>
    </location>
</feature>
<dbReference type="GO" id="GO:0008271">
    <property type="term" value="F:secondary active sulfate transmembrane transporter activity"/>
    <property type="evidence" value="ECO:0007669"/>
    <property type="project" value="InterPro"/>
</dbReference>
<feature type="transmembrane region" description="Helical" evidence="5">
    <location>
        <begin position="264"/>
        <end position="282"/>
    </location>
</feature>
<protein>
    <submittedName>
        <fullName evidence="10">Sulfate_transp domain-containing protein</fullName>
    </submittedName>
</protein>
<evidence type="ECO:0000256" key="2">
    <source>
        <dbReference type="ARBA" id="ARBA00022692"/>
    </source>
</evidence>
<dbReference type="STRING" id="318479.A0A0N4UDR3"/>
<keyword evidence="2 5" id="KW-0812">Transmembrane</keyword>
<dbReference type="Proteomes" id="UP000038040">
    <property type="component" value="Unplaced"/>
</dbReference>
<feature type="transmembrane region" description="Helical" evidence="5">
    <location>
        <begin position="289"/>
        <end position="311"/>
    </location>
</feature>
<gene>
    <name evidence="7" type="ORF">DME_LOCUS590</name>
</gene>
<name>A0A0N4UDR3_DRAME</name>
<dbReference type="InterPro" id="IPR001902">
    <property type="entry name" value="SLC26A/SulP_fam"/>
</dbReference>
<organism evidence="8 10">
    <name type="scientific">Dracunculus medinensis</name>
    <name type="common">Guinea worm</name>
    <dbReference type="NCBI Taxonomy" id="318479"/>
    <lineage>
        <taxon>Eukaryota</taxon>
        <taxon>Metazoa</taxon>
        <taxon>Ecdysozoa</taxon>
        <taxon>Nematoda</taxon>
        <taxon>Chromadorea</taxon>
        <taxon>Rhabditida</taxon>
        <taxon>Spirurina</taxon>
        <taxon>Dracunculoidea</taxon>
        <taxon>Dracunculidae</taxon>
        <taxon>Dracunculus</taxon>
    </lineage>
</organism>
<evidence type="ECO:0000259" key="6">
    <source>
        <dbReference type="Pfam" id="PF00916"/>
    </source>
</evidence>
<dbReference type="PROSITE" id="PS01130">
    <property type="entry name" value="SLC26A"/>
    <property type="match status" value="1"/>
</dbReference>
<dbReference type="PANTHER" id="PTHR11814">
    <property type="entry name" value="SULFATE TRANSPORTER"/>
    <property type="match status" value="1"/>
</dbReference>
<feature type="transmembrane region" description="Helical" evidence="5">
    <location>
        <begin position="381"/>
        <end position="399"/>
    </location>
</feature>